<keyword evidence="2" id="KW-1185">Reference proteome</keyword>
<organism evidence="1 2">
    <name type="scientific">Streptomyces zagrosensis</name>
    <dbReference type="NCBI Taxonomy" id="1042984"/>
    <lineage>
        <taxon>Bacteria</taxon>
        <taxon>Bacillati</taxon>
        <taxon>Actinomycetota</taxon>
        <taxon>Actinomycetes</taxon>
        <taxon>Kitasatosporales</taxon>
        <taxon>Streptomycetaceae</taxon>
        <taxon>Streptomyces</taxon>
    </lineage>
</organism>
<gene>
    <name evidence="1" type="ORF">FHS42_002527</name>
</gene>
<proteinExistence type="predicted"/>
<accession>A0A7W9Q8A8</accession>
<reference evidence="1 2" key="1">
    <citation type="submission" date="2020-08" db="EMBL/GenBank/DDBJ databases">
        <title>Genomic Encyclopedia of Type Strains, Phase III (KMG-III): the genomes of soil and plant-associated and newly described type strains.</title>
        <authorList>
            <person name="Whitman W."/>
        </authorList>
    </citation>
    <scope>NUCLEOTIDE SEQUENCE [LARGE SCALE GENOMIC DNA]</scope>
    <source>
        <strain evidence="1 2">CECT 8305</strain>
    </source>
</reference>
<sequence length="47" mass="5084">MSLPQHICLSVSVCTVPSTMRHPAVAAGDALFDNAPLLFSPYLTVRR</sequence>
<comment type="caution">
    <text evidence="1">The sequence shown here is derived from an EMBL/GenBank/DDBJ whole genome shotgun (WGS) entry which is preliminary data.</text>
</comment>
<dbReference type="EMBL" id="JACHJL010000005">
    <property type="protein sequence ID" value="MBB5935465.1"/>
    <property type="molecule type" value="Genomic_DNA"/>
</dbReference>
<evidence type="ECO:0000313" key="1">
    <source>
        <dbReference type="EMBL" id="MBB5935465.1"/>
    </source>
</evidence>
<dbReference type="AlphaFoldDB" id="A0A7W9Q8A8"/>
<dbReference type="Proteomes" id="UP000588098">
    <property type="component" value="Unassembled WGS sequence"/>
</dbReference>
<name>A0A7W9Q8A8_9ACTN</name>
<protein>
    <submittedName>
        <fullName evidence="1">Uncharacterized protein</fullName>
    </submittedName>
</protein>
<evidence type="ECO:0000313" key="2">
    <source>
        <dbReference type="Proteomes" id="UP000588098"/>
    </source>
</evidence>